<accession>A0A7R9QR25</accession>
<sequence length="260" mass="29999">YASGFNFGDDDDSDEFTDTEDEDVLDGSLETANITCNETFTADRGYIKSPNYPNPYPNKITCDWSITVADDMHVLLTLKDVHMRAFDKIYVHDGQGLSSKVMTYYRRYQGNKNIVSSTNHMFIRFIADTHYYTKMGTPFALKYSAEKYGCDLVLNETQGVIHSPGYPSGYSENMVCEWTISVANDQNIIVMFDDFQTALDLDFLYFLNHNKKISGDVIPSNFMSHSNKLRIRFTTHSQINRIMNRGFKFYYKTKEWGKCV</sequence>
<keyword evidence="7" id="KW-1185">Reference proteome</keyword>
<dbReference type="OrthoDB" id="10009301at2759"/>
<dbReference type="CDD" id="cd00041">
    <property type="entry name" value="CUB"/>
    <property type="match status" value="2"/>
</dbReference>
<reference evidence="6" key="1">
    <citation type="submission" date="2020-11" db="EMBL/GenBank/DDBJ databases">
        <authorList>
            <person name="Tran Van P."/>
        </authorList>
    </citation>
    <scope>NUCLEOTIDE SEQUENCE</scope>
</reference>
<evidence type="ECO:0000259" key="5">
    <source>
        <dbReference type="PROSITE" id="PS01180"/>
    </source>
</evidence>
<protein>
    <recommendedName>
        <fullName evidence="5">CUB domain-containing protein</fullName>
    </recommendedName>
</protein>
<evidence type="ECO:0000256" key="1">
    <source>
        <dbReference type="ARBA" id="ARBA00022737"/>
    </source>
</evidence>
<evidence type="ECO:0000256" key="2">
    <source>
        <dbReference type="ARBA" id="ARBA00023157"/>
    </source>
</evidence>
<evidence type="ECO:0000256" key="3">
    <source>
        <dbReference type="PROSITE-ProRule" id="PRU00059"/>
    </source>
</evidence>
<dbReference type="Gene3D" id="2.60.120.290">
    <property type="entry name" value="Spermadhesin, CUB domain"/>
    <property type="match status" value="2"/>
</dbReference>
<name>A0A7R9QR25_9ACAR</name>
<dbReference type="Proteomes" id="UP000728032">
    <property type="component" value="Unassembled WGS sequence"/>
</dbReference>
<gene>
    <name evidence="6" type="ORF">ONB1V03_LOCUS11945</name>
</gene>
<evidence type="ECO:0000256" key="4">
    <source>
        <dbReference type="SAM" id="MobiDB-lite"/>
    </source>
</evidence>
<feature type="domain" description="CUB" evidence="5">
    <location>
        <begin position="36"/>
        <end position="146"/>
    </location>
</feature>
<evidence type="ECO:0000313" key="7">
    <source>
        <dbReference type="Proteomes" id="UP000728032"/>
    </source>
</evidence>
<keyword evidence="2" id="KW-1015">Disulfide bond</keyword>
<evidence type="ECO:0000313" key="6">
    <source>
        <dbReference type="EMBL" id="CAD7655302.1"/>
    </source>
</evidence>
<dbReference type="Pfam" id="PF00431">
    <property type="entry name" value="CUB"/>
    <property type="match status" value="2"/>
</dbReference>
<feature type="region of interest" description="Disordered" evidence="4">
    <location>
        <begin position="1"/>
        <end position="20"/>
    </location>
</feature>
<dbReference type="InterPro" id="IPR035914">
    <property type="entry name" value="Sperma_CUB_dom_sf"/>
</dbReference>
<dbReference type="SUPFAM" id="SSF49854">
    <property type="entry name" value="Spermadhesin, CUB domain"/>
    <property type="match status" value="2"/>
</dbReference>
<dbReference type="AlphaFoldDB" id="A0A7R9QR25"/>
<dbReference type="PROSITE" id="PS01180">
    <property type="entry name" value="CUB"/>
    <property type="match status" value="2"/>
</dbReference>
<dbReference type="InterPro" id="IPR000859">
    <property type="entry name" value="CUB_dom"/>
</dbReference>
<feature type="non-terminal residue" evidence="6">
    <location>
        <position position="1"/>
    </location>
</feature>
<keyword evidence="1" id="KW-0677">Repeat</keyword>
<feature type="domain" description="CUB" evidence="5">
    <location>
        <begin position="150"/>
        <end position="254"/>
    </location>
</feature>
<proteinExistence type="predicted"/>
<comment type="caution">
    <text evidence="3">Lacks conserved residue(s) required for the propagation of feature annotation.</text>
</comment>
<dbReference type="SMART" id="SM00042">
    <property type="entry name" value="CUB"/>
    <property type="match status" value="2"/>
</dbReference>
<dbReference type="EMBL" id="CAJPVJ010009296">
    <property type="protein sequence ID" value="CAG2172489.1"/>
    <property type="molecule type" value="Genomic_DNA"/>
</dbReference>
<dbReference type="PANTHER" id="PTHR24251">
    <property type="entry name" value="OVOCHYMASE-RELATED"/>
    <property type="match status" value="1"/>
</dbReference>
<dbReference type="EMBL" id="OC924121">
    <property type="protein sequence ID" value="CAD7655302.1"/>
    <property type="molecule type" value="Genomic_DNA"/>
</dbReference>
<feature type="compositionally biased region" description="Acidic residues" evidence="4">
    <location>
        <begin position="8"/>
        <end position="20"/>
    </location>
</feature>
<organism evidence="6">
    <name type="scientific">Oppiella nova</name>
    <dbReference type="NCBI Taxonomy" id="334625"/>
    <lineage>
        <taxon>Eukaryota</taxon>
        <taxon>Metazoa</taxon>
        <taxon>Ecdysozoa</taxon>
        <taxon>Arthropoda</taxon>
        <taxon>Chelicerata</taxon>
        <taxon>Arachnida</taxon>
        <taxon>Acari</taxon>
        <taxon>Acariformes</taxon>
        <taxon>Sarcoptiformes</taxon>
        <taxon>Oribatida</taxon>
        <taxon>Brachypylina</taxon>
        <taxon>Oppioidea</taxon>
        <taxon>Oppiidae</taxon>
        <taxon>Oppiella</taxon>
    </lineage>
</organism>